<feature type="domain" description="C2H2-type" evidence="8">
    <location>
        <begin position="381"/>
        <end position="408"/>
    </location>
</feature>
<dbReference type="GO" id="GO:0006357">
    <property type="term" value="P:regulation of transcription by RNA polymerase II"/>
    <property type="evidence" value="ECO:0007669"/>
    <property type="project" value="TreeGrafter"/>
</dbReference>
<proteinExistence type="predicted"/>
<feature type="domain" description="C2H2-type" evidence="8">
    <location>
        <begin position="295"/>
        <end position="322"/>
    </location>
</feature>
<keyword evidence="6" id="KW-0539">Nucleus</keyword>
<dbReference type="GO" id="GO:0005634">
    <property type="term" value="C:nucleus"/>
    <property type="evidence" value="ECO:0007669"/>
    <property type="project" value="UniProtKB-SubCell"/>
</dbReference>
<sequence>MSDANLALEETETSELAYEDLKMLENEGFEFSLPAGDTNLEGVKIEPEVVIFKEEPIGDESSTEADYDPILYPSAAEEGCLFCQNAPLQESIPGHESIRTKKIEFVLNTKLQTSGSPCCSSCWSTFQSFYKFKRSCLLALSKRVEAMKVKIDEIKTELEGGSSEEVFEPKDDRADSAQKTCRICFRKFKTFQTLRLHMMNHREPKHWCEKCGEKFFYTKDYKKHSAECFVDKLLESTVPSSDLLVPKTDLPDQQSGVQEAEPFCKHCNRPFPKEALKAHRQQCEQRPPRRSLQNIQCAHCPKRFAREASFQLHLNFHNGIRTVQCRNEGCTKMFTIGKRRYEHEKNCIEPQNVHICPICGAQLRTDKTLREHVRKHRDPRFECALCEKRFKTNDELKKHTAVHTGERKFQCQTCGKRFKSYEANRVHQRIHTQETPYGCTVCGQQFRYNCLLKTHMAKGH</sequence>
<dbReference type="PANTHER" id="PTHR24390:SF226">
    <property type="entry name" value="GH10523P-RELATED"/>
    <property type="match status" value="1"/>
</dbReference>
<evidence type="ECO:0000256" key="3">
    <source>
        <dbReference type="ARBA" id="ARBA00022737"/>
    </source>
</evidence>
<evidence type="ECO:0000256" key="2">
    <source>
        <dbReference type="ARBA" id="ARBA00022723"/>
    </source>
</evidence>
<accession>A0A8D8G9W7</accession>
<dbReference type="EMBL" id="HBUE01137777">
    <property type="protein sequence ID" value="CAG6499363.1"/>
    <property type="molecule type" value="Transcribed_RNA"/>
</dbReference>
<dbReference type="PANTHER" id="PTHR24390">
    <property type="entry name" value="ZINC FINGER PROTEIN"/>
    <property type="match status" value="1"/>
</dbReference>
<evidence type="ECO:0000259" key="8">
    <source>
        <dbReference type="PROSITE" id="PS50157"/>
    </source>
</evidence>
<feature type="domain" description="C2H2-type" evidence="8">
    <location>
        <begin position="354"/>
        <end position="381"/>
    </location>
</feature>
<dbReference type="GO" id="GO:0003700">
    <property type="term" value="F:DNA-binding transcription factor activity"/>
    <property type="evidence" value="ECO:0007669"/>
    <property type="project" value="TreeGrafter"/>
</dbReference>
<protein>
    <submittedName>
        <fullName evidence="9">Zinc finger protein 555</fullName>
    </submittedName>
</protein>
<dbReference type="Pfam" id="PF13912">
    <property type="entry name" value="zf-C2H2_6"/>
    <property type="match status" value="2"/>
</dbReference>
<reference evidence="9" key="1">
    <citation type="submission" date="2021-05" db="EMBL/GenBank/DDBJ databases">
        <authorList>
            <person name="Alioto T."/>
            <person name="Alioto T."/>
            <person name="Gomez Garrido J."/>
        </authorList>
    </citation>
    <scope>NUCLEOTIDE SEQUENCE</scope>
</reference>
<dbReference type="InterPro" id="IPR012934">
    <property type="entry name" value="Znf_AD"/>
</dbReference>
<feature type="domain" description="C2H2-type" evidence="8">
    <location>
        <begin position="179"/>
        <end position="206"/>
    </location>
</feature>
<keyword evidence="2" id="KW-0479">Metal-binding</keyword>
<evidence type="ECO:0000256" key="6">
    <source>
        <dbReference type="ARBA" id="ARBA00023242"/>
    </source>
</evidence>
<dbReference type="SMART" id="SM00868">
    <property type="entry name" value="zf-AD"/>
    <property type="match status" value="1"/>
</dbReference>
<evidence type="ECO:0000256" key="1">
    <source>
        <dbReference type="ARBA" id="ARBA00004123"/>
    </source>
</evidence>
<dbReference type="AlphaFoldDB" id="A0A8D8G9W7"/>
<keyword evidence="5" id="KW-0862">Zinc</keyword>
<evidence type="ECO:0000256" key="7">
    <source>
        <dbReference type="PROSITE-ProRule" id="PRU00042"/>
    </source>
</evidence>
<dbReference type="PROSITE" id="PS50157">
    <property type="entry name" value="ZINC_FINGER_C2H2_2"/>
    <property type="match status" value="6"/>
</dbReference>
<feature type="domain" description="C2H2-type" evidence="8">
    <location>
        <begin position="409"/>
        <end position="436"/>
    </location>
</feature>
<dbReference type="FunFam" id="3.30.160.60:FF:000100">
    <property type="entry name" value="Zinc finger 45-like"/>
    <property type="match status" value="1"/>
</dbReference>
<dbReference type="InterPro" id="IPR036236">
    <property type="entry name" value="Znf_C2H2_sf"/>
</dbReference>
<dbReference type="SUPFAM" id="SSF57667">
    <property type="entry name" value="beta-beta-alpha zinc fingers"/>
    <property type="match status" value="3"/>
</dbReference>
<dbReference type="GO" id="GO:0000978">
    <property type="term" value="F:RNA polymerase II cis-regulatory region sequence-specific DNA binding"/>
    <property type="evidence" value="ECO:0007669"/>
    <property type="project" value="TreeGrafter"/>
</dbReference>
<evidence type="ECO:0000256" key="4">
    <source>
        <dbReference type="ARBA" id="ARBA00022771"/>
    </source>
</evidence>
<dbReference type="Pfam" id="PF00096">
    <property type="entry name" value="zf-C2H2"/>
    <property type="match status" value="4"/>
</dbReference>
<dbReference type="SMART" id="SM00355">
    <property type="entry name" value="ZnF_C2H2"/>
    <property type="match status" value="6"/>
</dbReference>
<feature type="domain" description="C2H2-type" evidence="8">
    <location>
        <begin position="437"/>
        <end position="460"/>
    </location>
</feature>
<comment type="subcellular location">
    <subcellularLocation>
        <location evidence="1">Nucleus</location>
    </subcellularLocation>
</comment>
<organism evidence="9">
    <name type="scientific">Culex pipiens</name>
    <name type="common">House mosquito</name>
    <dbReference type="NCBI Taxonomy" id="7175"/>
    <lineage>
        <taxon>Eukaryota</taxon>
        <taxon>Metazoa</taxon>
        <taxon>Ecdysozoa</taxon>
        <taxon>Arthropoda</taxon>
        <taxon>Hexapoda</taxon>
        <taxon>Insecta</taxon>
        <taxon>Pterygota</taxon>
        <taxon>Neoptera</taxon>
        <taxon>Endopterygota</taxon>
        <taxon>Diptera</taxon>
        <taxon>Nematocera</taxon>
        <taxon>Culicoidea</taxon>
        <taxon>Culicidae</taxon>
        <taxon>Culicinae</taxon>
        <taxon>Culicini</taxon>
        <taxon>Culex</taxon>
        <taxon>Culex</taxon>
    </lineage>
</organism>
<name>A0A8D8G9W7_CULPI</name>
<dbReference type="InterPro" id="IPR013087">
    <property type="entry name" value="Znf_C2H2_type"/>
</dbReference>
<dbReference type="GO" id="GO:0008270">
    <property type="term" value="F:zinc ion binding"/>
    <property type="evidence" value="ECO:0007669"/>
    <property type="project" value="UniProtKB-KW"/>
</dbReference>
<keyword evidence="3" id="KW-0677">Repeat</keyword>
<dbReference type="PROSITE" id="PS00028">
    <property type="entry name" value="ZINC_FINGER_C2H2_1"/>
    <property type="match status" value="6"/>
</dbReference>
<dbReference type="Gene3D" id="3.30.160.60">
    <property type="entry name" value="Classic Zinc Finger"/>
    <property type="match status" value="5"/>
</dbReference>
<keyword evidence="4 7" id="KW-0863">Zinc-finger</keyword>
<dbReference type="FunFam" id="3.30.160.60:FF:000072">
    <property type="entry name" value="zinc finger protein 143 isoform X1"/>
    <property type="match status" value="1"/>
</dbReference>
<evidence type="ECO:0000256" key="5">
    <source>
        <dbReference type="ARBA" id="ARBA00022833"/>
    </source>
</evidence>
<evidence type="ECO:0000313" key="9">
    <source>
        <dbReference type="EMBL" id="CAG6499363.1"/>
    </source>
</evidence>